<dbReference type="VEuPathDB" id="FungiDB:LEMA_P098950.1"/>
<name>E4ZZG9_LEPMJ</name>
<dbReference type="Proteomes" id="UP000002668">
    <property type="component" value="Genome"/>
</dbReference>
<reference evidence="2" key="1">
    <citation type="journal article" date="2011" name="Nat. Commun.">
        <title>Effector diversification within compartments of the Leptosphaeria maculans genome affected by Repeat-Induced Point mutations.</title>
        <authorList>
            <person name="Rouxel T."/>
            <person name="Grandaubert J."/>
            <person name="Hane J.K."/>
            <person name="Hoede C."/>
            <person name="van de Wouw A.P."/>
            <person name="Couloux A."/>
            <person name="Dominguez V."/>
            <person name="Anthouard V."/>
            <person name="Bally P."/>
            <person name="Bourras S."/>
            <person name="Cozijnsen A.J."/>
            <person name="Ciuffetti L.M."/>
            <person name="Degrave A."/>
            <person name="Dilmaghani A."/>
            <person name="Duret L."/>
            <person name="Fudal I."/>
            <person name="Goodwin S.B."/>
            <person name="Gout L."/>
            <person name="Glaser N."/>
            <person name="Linglin J."/>
            <person name="Kema G.H.J."/>
            <person name="Lapalu N."/>
            <person name="Lawrence C.B."/>
            <person name="May K."/>
            <person name="Meyer M."/>
            <person name="Ollivier B."/>
            <person name="Poulain J."/>
            <person name="Schoch C.L."/>
            <person name="Simon A."/>
            <person name="Spatafora J.W."/>
            <person name="Stachowiak A."/>
            <person name="Turgeon B.G."/>
            <person name="Tyler B.M."/>
            <person name="Vincent D."/>
            <person name="Weissenbach J."/>
            <person name="Amselem J."/>
            <person name="Quesneville H."/>
            <person name="Oliver R.P."/>
            <person name="Wincker P."/>
            <person name="Balesdent M.-H."/>
            <person name="Howlett B.J."/>
        </authorList>
    </citation>
    <scope>NUCLEOTIDE SEQUENCE [LARGE SCALE GENOMIC DNA]</scope>
    <source>
        <strain evidence="2">JN3 / isolate v23.1.3 / race Av1-4-5-6-7-8</strain>
    </source>
</reference>
<protein>
    <submittedName>
        <fullName evidence="1">Uncharacterized protein</fullName>
    </submittedName>
</protein>
<evidence type="ECO:0000313" key="1">
    <source>
        <dbReference type="EMBL" id="CBX96764.1"/>
    </source>
</evidence>
<dbReference type="HOGENOM" id="CLU_041565_0_0_1"/>
<sequence length="264" mass="30650">MPSFWWTLTRLHHLESPLWMRRPNNENAMSSLVPLRQTILLRLEPISKQITAHLVATVLRGAILPVSSEAWYQFGFVATEDEAKERHLAGLYATMLKESSNTEAIFRDLVKALETNSLVQLFDMHEYSQFREVFPSLEDFLNTTPTKRPTVWRLRQFVDSSQAVEPPACLQRDYGFKYCCRREEVERMKAVYAVMLRRLGPMRVHSYCTVNRLYEEGIIKTGIPMNASDARLMQNDYMSPFMGFDNDLGLAAYRGPLFRKSLQI</sequence>
<dbReference type="InParanoid" id="E4ZZG9"/>
<keyword evidence="2" id="KW-1185">Reference proteome</keyword>
<dbReference type="EMBL" id="FP929130">
    <property type="protein sequence ID" value="CBX96764.1"/>
    <property type="molecule type" value="Genomic_DNA"/>
</dbReference>
<accession>E4ZZG9</accession>
<dbReference type="AlphaFoldDB" id="E4ZZG9"/>
<dbReference type="STRING" id="985895.E4ZZG9"/>
<organism evidence="2">
    <name type="scientific">Leptosphaeria maculans (strain JN3 / isolate v23.1.3 / race Av1-4-5-6-7-8)</name>
    <name type="common">Blackleg fungus</name>
    <name type="synonym">Phoma lingam</name>
    <dbReference type="NCBI Taxonomy" id="985895"/>
    <lineage>
        <taxon>Eukaryota</taxon>
        <taxon>Fungi</taxon>
        <taxon>Dikarya</taxon>
        <taxon>Ascomycota</taxon>
        <taxon>Pezizomycotina</taxon>
        <taxon>Dothideomycetes</taxon>
        <taxon>Pleosporomycetidae</taxon>
        <taxon>Pleosporales</taxon>
        <taxon>Pleosporineae</taxon>
        <taxon>Leptosphaeriaceae</taxon>
        <taxon>Plenodomus</taxon>
        <taxon>Plenodomus lingam/Leptosphaeria maculans species complex</taxon>
    </lineage>
</organism>
<evidence type="ECO:0000313" key="2">
    <source>
        <dbReference type="Proteomes" id="UP000002668"/>
    </source>
</evidence>
<dbReference type="OrthoDB" id="4851849at2759"/>
<proteinExistence type="predicted"/>
<dbReference type="eggNOG" id="ENOG502S8AN">
    <property type="taxonomic scope" value="Eukaryota"/>
</dbReference>
<gene>
    <name evidence="1" type="ORF">LEMA_P098950.1</name>
</gene>